<dbReference type="Proteomes" id="UP000693946">
    <property type="component" value="Linkage Group LG3"/>
</dbReference>
<feature type="disulfide bond" evidence="1">
    <location>
        <begin position="103"/>
        <end position="110"/>
    </location>
</feature>
<comment type="caution">
    <text evidence="4">The sequence shown here is derived from an EMBL/GenBank/DDBJ whole genome shotgun (WGS) entry which is preliminary data.</text>
</comment>
<organism evidence="4 5">
    <name type="scientific">Solea senegalensis</name>
    <name type="common">Senegalese sole</name>
    <dbReference type="NCBI Taxonomy" id="28829"/>
    <lineage>
        <taxon>Eukaryota</taxon>
        <taxon>Metazoa</taxon>
        <taxon>Chordata</taxon>
        <taxon>Craniata</taxon>
        <taxon>Vertebrata</taxon>
        <taxon>Euteleostomi</taxon>
        <taxon>Actinopterygii</taxon>
        <taxon>Neopterygii</taxon>
        <taxon>Teleostei</taxon>
        <taxon>Neoteleostei</taxon>
        <taxon>Acanthomorphata</taxon>
        <taxon>Carangaria</taxon>
        <taxon>Pleuronectiformes</taxon>
        <taxon>Pleuronectoidei</taxon>
        <taxon>Soleidae</taxon>
        <taxon>Solea</taxon>
    </lineage>
</organism>
<feature type="domain" description="Thyroglobulin type-1" evidence="3">
    <location>
        <begin position="71"/>
        <end position="135"/>
    </location>
</feature>
<evidence type="ECO:0000313" key="4">
    <source>
        <dbReference type="EMBL" id="KAG7497751.1"/>
    </source>
</evidence>
<dbReference type="PROSITE" id="PS00484">
    <property type="entry name" value="THYROGLOBULIN_1_1"/>
    <property type="match status" value="1"/>
</dbReference>
<keyword evidence="1" id="KW-1015">Disulfide bond</keyword>
<keyword evidence="5" id="KW-1185">Reference proteome</keyword>
<dbReference type="PROSITE" id="PS50041">
    <property type="entry name" value="C_TYPE_LECTIN_2"/>
    <property type="match status" value="1"/>
</dbReference>
<dbReference type="Pfam" id="PF00059">
    <property type="entry name" value="Lectin_C"/>
    <property type="match status" value="1"/>
</dbReference>
<proteinExistence type="predicted"/>
<name>A0AAV6QXG0_SOLSE</name>
<dbReference type="CDD" id="cd00037">
    <property type="entry name" value="CLECT"/>
    <property type="match status" value="1"/>
</dbReference>
<dbReference type="AlphaFoldDB" id="A0AAV6QXG0"/>
<protein>
    <submittedName>
        <fullName evidence="4">Uncharacterized protein</fullName>
    </submittedName>
</protein>
<dbReference type="PANTHER" id="PTHR22803">
    <property type="entry name" value="MANNOSE, PHOSPHOLIPASE, LECTIN RECEPTOR RELATED"/>
    <property type="match status" value="1"/>
</dbReference>
<dbReference type="SMART" id="SM00211">
    <property type="entry name" value="TY"/>
    <property type="match status" value="1"/>
</dbReference>
<gene>
    <name evidence="4" type="ORF">JOB18_043407</name>
</gene>
<evidence type="ECO:0000259" key="3">
    <source>
        <dbReference type="PROSITE" id="PS51162"/>
    </source>
</evidence>
<dbReference type="InterPro" id="IPR001304">
    <property type="entry name" value="C-type_lectin-like"/>
</dbReference>
<dbReference type="PROSITE" id="PS51162">
    <property type="entry name" value="THYROGLOBULIN_1_2"/>
    <property type="match status" value="1"/>
</dbReference>
<feature type="domain" description="C-type lectin" evidence="2">
    <location>
        <begin position="148"/>
        <end position="265"/>
    </location>
</feature>
<sequence length="268" mass="30163">MIQPNKEGTKFGRKKKKKKRLVTAASDSDIAMMTMTTMTFAHVGLALCVLVTLAQAAPPNATSPSPIGRHVPNCELQKQRCYQLIGSYCPSCDMNGNFDAMQCSGSTGRCWCVDVITGVMIPDTQTELGPPHFDCSNMYFCPDGWTLFKKRCFIFISTPKKWSEAEVYCQFDGGNLASIHSYEENHFVMALTRGDGHEFPETWIGGFDAVVTGLWMWSDGSKFYYENWQDYTSPSSSQDCLRMNYGIELKWYQDSCSDLHPFVCAKII</sequence>
<dbReference type="InterPro" id="IPR050111">
    <property type="entry name" value="C-type_lectin/snaclec_domain"/>
</dbReference>
<dbReference type="SMART" id="SM00034">
    <property type="entry name" value="CLECT"/>
    <property type="match status" value="1"/>
</dbReference>
<accession>A0AAV6QXG0</accession>
<evidence type="ECO:0000259" key="2">
    <source>
        <dbReference type="PROSITE" id="PS50041"/>
    </source>
</evidence>
<evidence type="ECO:0000313" key="5">
    <source>
        <dbReference type="Proteomes" id="UP000693946"/>
    </source>
</evidence>
<dbReference type="EMBL" id="JAGKHQ010000015">
    <property type="protein sequence ID" value="KAG7497751.1"/>
    <property type="molecule type" value="Genomic_DNA"/>
</dbReference>
<dbReference type="CDD" id="cd00191">
    <property type="entry name" value="TY"/>
    <property type="match status" value="1"/>
</dbReference>
<dbReference type="Pfam" id="PF00086">
    <property type="entry name" value="Thyroglobulin_1"/>
    <property type="match status" value="1"/>
</dbReference>
<comment type="caution">
    <text evidence="1">Lacks conserved residue(s) required for the propagation of feature annotation.</text>
</comment>
<dbReference type="InterPro" id="IPR000716">
    <property type="entry name" value="Thyroglobulin_1"/>
</dbReference>
<reference evidence="4 5" key="1">
    <citation type="journal article" date="2021" name="Sci. Rep.">
        <title>Chromosome anchoring in Senegalese sole (Solea senegalensis) reveals sex-associated markers and genome rearrangements in flatfish.</title>
        <authorList>
            <person name="Guerrero-Cozar I."/>
            <person name="Gomez-Garrido J."/>
            <person name="Berbel C."/>
            <person name="Martinez-Blanch J.F."/>
            <person name="Alioto T."/>
            <person name="Claros M.G."/>
            <person name="Gagnaire P.A."/>
            <person name="Manchado M."/>
        </authorList>
    </citation>
    <scope>NUCLEOTIDE SEQUENCE [LARGE SCALE GENOMIC DNA]</scope>
    <source>
        <strain evidence="4">Sse05_10M</strain>
    </source>
</reference>
<evidence type="ECO:0000256" key="1">
    <source>
        <dbReference type="PROSITE-ProRule" id="PRU00500"/>
    </source>
</evidence>